<dbReference type="AlphaFoldDB" id="A0A4D6L374"/>
<dbReference type="Proteomes" id="UP000501690">
    <property type="component" value="Linkage Group LG2"/>
</dbReference>
<protein>
    <submittedName>
        <fullName evidence="1">Uncharacterized protein</fullName>
    </submittedName>
</protein>
<accession>A0A4D6L374</accession>
<sequence length="57" mass="6214">MQSASDAHCLQVSPGGMSFTAKRYKSNASLNWPLLSGGLIPLQSAVSKPSQYWFRVN</sequence>
<dbReference type="EMBL" id="CP039346">
    <property type="protein sequence ID" value="QCD82962.1"/>
    <property type="molecule type" value="Genomic_DNA"/>
</dbReference>
<reference evidence="1 2" key="1">
    <citation type="submission" date="2019-04" db="EMBL/GenBank/DDBJ databases">
        <title>An improved genome assembly and genetic linkage map for asparagus bean, Vigna unguiculata ssp. sesquipedialis.</title>
        <authorList>
            <person name="Xia Q."/>
            <person name="Zhang R."/>
            <person name="Dong Y."/>
        </authorList>
    </citation>
    <scope>NUCLEOTIDE SEQUENCE [LARGE SCALE GENOMIC DNA]</scope>
    <source>
        <tissue evidence="1">Leaf</tissue>
    </source>
</reference>
<keyword evidence="2" id="KW-1185">Reference proteome</keyword>
<proteinExistence type="predicted"/>
<evidence type="ECO:0000313" key="2">
    <source>
        <dbReference type="Proteomes" id="UP000501690"/>
    </source>
</evidence>
<gene>
    <name evidence="1" type="ORF">DEO72_LG2g3304</name>
</gene>
<organism evidence="1 2">
    <name type="scientific">Vigna unguiculata</name>
    <name type="common">Cowpea</name>
    <dbReference type="NCBI Taxonomy" id="3917"/>
    <lineage>
        <taxon>Eukaryota</taxon>
        <taxon>Viridiplantae</taxon>
        <taxon>Streptophyta</taxon>
        <taxon>Embryophyta</taxon>
        <taxon>Tracheophyta</taxon>
        <taxon>Spermatophyta</taxon>
        <taxon>Magnoliopsida</taxon>
        <taxon>eudicotyledons</taxon>
        <taxon>Gunneridae</taxon>
        <taxon>Pentapetalae</taxon>
        <taxon>rosids</taxon>
        <taxon>fabids</taxon>
        <taxon>Fabales</taxon>
        <taxon>Fabaceae</taxon>
        <taxon>Papilionoideae</taxon>
        <taxon>50 kb inversion clade</taxon>
        <taxon>NPAAA clade</taxon>
        <taxon>indigoferoid/millettioid clade</taxon>
        <taxon>Phaseoleae</taxon>
        <taxon>Vigna</taxon>
    </lineage>
</organism>
<name>A0A4D6L374_VIGUN</name>
<evidence type="ECO:0000313" key="1">
    <source>
        <dbReference type="EMBL" id="QCD82962.1"/>
    </source>
</evidence>